<dbReference type="InterPro" id="IPR048300">
    <property type="entry name" value="TACO1_YebC-like_2nd/3rd_dom"/>
</dbReference>
<dbReference type="EMBL" id="DSIY01000341">
    <property type="protein sequence ID" value="HEG92664.1"/>
    <property type="molecule type" value="Genomic_DNA"/>
</dbReference>
<dbReference type="SUPFAM" id="SSF75625">
    <property type="entry name" value="YebC-like"/>
    <property type="match status" value="1"/>
</dbReference>
<keyword evidence="3 4" id="KW-0804">Transcription</keyword>
<dbReference type="PANTHER" id="PTHR12532">
    <property type="entry name" value="TRANSLATIONAL ACTIVATOR OF CYTOCHROME C OXIDASE 1"/>
    <property type="match status" value="1"/>
</dbReference>
<comment type="subcellular location">
    <subcellularLocation>
        <location evidence="4">Cytoplasm</location>
    </subcellularLocation>
</comment>
<protein>
    <recommendedName>
        <fullName evidence="4">Probable transcriptional regulatory protein ENP34_14695</fullName>
    </recommendedName>
</protein>
<evidence type="ECO:0000256" key="3">
    <source>
        <dbReference type="ARBA" id="ARBA00023163"/>
    </source>
</evidence>
<evidence type="ECO:0000259" key="5">
    <source>
        <dbReference type="Pfam" id="PF01709"/>
    </source>
</evidence>
<sequence length="249" mass="26667">MAGHSKWAQIKRQKAAADFRKGQVFSKLAREIQVAVREGGPNPEANVRLRMAIERARREGMPKDTIEGAIAKASGAAGGGEQYETVVYEGYGPGGIAIMAIALTDNRNRTASEVRHAFTKHGGSLGESGSVAWQFDTVGQIVVPLGGRDADEVALLAIDAGARDFEIDDGTLIVTTEPELLSDVVEKLQEAGIPVQQADIQRVPQTTVELEGSQAQTALKLLETLEDLDDIQEVYTNASFPAEVREAAV</sequence>
<dbReference type="InterPro" id="IPR029072">
    <property type="entry name" value="YebC-like"/>
</dbReference>
<keyword evidence="2 4" id="KW-0805">Transcription regulation</keyword>
<dbReference type="GO" id="GO:0003677">
    <property type="term" value="F:DNA binding"/>
    <property type="evidence" value="ECO:0007669"/>
    <property type="project" value="UniProtKB-UniRule"/>
</dbReference>
<dbReference type="NCBIfam" id="NF009044">
    <property type="entry name" value="PRK12378.1"/>
    <property type="match status" value="1"/>
</dbReference>
<dbReference type="InterPro" id="IPR049083">
    <property type="entry name" value="TACO1_YebC_N"/>
</dbReference>
<dbReference type="InterPro" id="IPR002876">
    <property type="entry name" value="Transcrip_reg_TACO1-like"/>
</dbReference>
<dbReference type="HAMAP" id="MF_00693">
    <property type="entry name" value="Transcrip_reg_TACO1"/>
    <property type="match status" value="1"/>
</dbReference>
<name>A0A831X239_9BACT</name>
<dbReference type="Pfam" id="PF20772">
    <property type="entry name" value="TACO1_YebC_N"/>
    <property type="match status" value="1"/>
</dbReference>
<dbReference type="FunFam" id="1.10.10.200:FF:000002">
    <property type="entry name" value="Probable transcriptional regulatory protein CLM62_37755"/>
    <property type="match status" value="1"/>
</dbReference>
<comment type="similarity">
    <text evidence="1 4">Belongs to the TACO1 family.</text>
</comment>
<dbReference type="NCBIfam" id="TIGR01033">
    <property type="entry name" value="YebC/PmpR family DNA-binding transcriptional regulator"/>
    <property type="match status" value="1"/>
</dbReference>
<gene>
    <name evidence="7" type="ORF">ENP34_14695</name>
</gene>
<dbReference type="GO" id="GO:0006355">
    <property type="term" value="P:regulation of DNA-templated transcription"/>
    <property type="evidence" value="ECO:0007669"/>
    <property type="project" value="UniProtKB-UniRule"/>
</dbReference>
<dbReference type="Gene3D" id="1.10.10.200">
    <property type="match status" value="1"/>
</dbReference>
<dbReference type="PANTHER" id="PTHR12532:SF0">
    <property type="entry name" value="TRANSLATIONAL ACTIVATOR OF CYTOCHROME C OXIDASE 1"/>
    <property type="match status" value="1"/>
</dbReference>
<keyword evidence="4 7" id="KW-0238">DNA-binding</keyword>
<comment type="caution">
    <text evidence="7">The sequence shown here is derived from an EMBL/GenBank/DDBJ whole genome shotgun (WGS) entry which is preliminary data.</text>
</comment>
<feature type="domain" description="TACO1/YebC-like second and third" evidence="5">
    <location>
        <begin position="83"/>
        <end position="238"/>
    </location>
</feature>
<accession>A0A831X239</accession>
<dbReference type="NCBIfam" id="NF001030">
    <property type="entry name" value="PRK00110.1"/>
    <property type="match status" value="1"/>
</dbReference>
<feature type="domain" description="TACO1/YebC-like N-terminal" evidence="6">
    <location>
        <begin position="5"/>
        <end position="75"/>
    </location>
</feature>
<evidence type="ECO:0000256" key="2">
    <source>
        <dbReference type="ARBA" id="ARBA00023015"/>
    </source>
</evidence>
<evidence type="ECO:0000313" key="7">
    <source>
        <dbReference type="EMBL" id="HEG92664.1"/>
    </source>
</evidence>
<keyword evidence="4" id="KW-0963">Cytoplasm</keyword>
<organism evidence="7">
    <name type="scientific">Thermorudis peleae</name>
    <dbReference type="NCBI Taxonomy" id="1382356"/>
    <lineage>
        <taxon>Bacteria</taxon>
        <taxon>Pseudomonadati</taxon>
        <taxon>Thermomicrobiota</taxon>
        <taxon>Thermomicrobia</taxon>
        <taxon>Thermomicrobia incertae sedis</taxon>
        <taxon>Thermorudis</taxon>
    </lineage>
</organism>
<dbReference type="InterPro" id="IPR026564">
    <property type="entry name" value="Transcrip_reg_TACO1-like_dom3"/>
</dbReference>
<dbReference type="InterPro" id="IPR017856">
    <property type="entry name" value="Integrase-like_N"/>
</dbReference>
<evidence type="ECO:0000256" key="1">
    <source>
        <dbReference type="ARBA" id="ARBA00008724"/>
    </source>
</evidence>
<dbReference type="GO" id="GO:0005829">
    <property type="term" value="C:cytosol"/>
    <property type="evidence" value="ECO:0007669"/>
    <property type="project" value="TreeGrafter"/>
</dbReference>
<dbReference type="Pfam" id="PF01709">
    <property type="entry name" value="Transcrip_reg"/>
    <property type="match status" value="1"/>
</dbReference>
<evidence type="ECO:0000259" key="6">
    <source>
        <dbReference type="Pfam" id="PF20772"/>
    </source>
</evidence>
<dbReference type="Gene3D" id="3.30.70.980">
    <property type="match status" value="2"/>
</dbReference>
<reference evidence="7" key="1">
    <citation type="journal article" date="2020" name="mSystems">
        <title>Genome- and Community-Level Interaction Insights into Carbon Utilization and Element Cycling Functions of Hydrothermarchaeota in Hydrothermal Sediment.</title>
        <authorList>
            <person name="Zhou Z."/>
            <person name="Liu Y."/>
            <person name="Xu W."/>
            <person name="Pan J."/>
            <person name="Luo Z.H."/>
            <person name="Li M."/>
        </authorList>
    </citation>
    <scope>NUCLEOTIDE SEQUENCE [LARGE SCALE GENOMIC DNA]</scope>
    <source>
        <strain evidence="7">SpSt-210</strain>
    </source>
</reference>
<evidence type="ECO:0000256" key="4">
    <source>
        <dbReference type="HAMAP-Rule" id="MF_00693"/>
    </source>
</evidence>
<proteinExistence type="inferred from homology"/>
<dbReference type="AlphaFoldDB" id="A0A831X239"/>